<organism evidence="8 9">
    <name type="scientific">Clytia hemisphaerica</name>
    <dbReference type="NCBI Taxonomy" id="252671"/>
    <lineage>
        <taxon>Eukaryota</taxon>
        <taxon>Metazoa</taxon>
        <taxon>Cnidaria</taxon>
        <taxon>Hydrozoa</taxon>
        <taxon>Hydroidolina</taxon>
        <taxon>Leptothecata</taxon>
        <taxon>Obeliida</taxon>
        <taxon>Clytiidae</taxon>
        <taxon>Clytia</taxon>
    </lineage>
</organism>
<evidence type="ECO:0000256" key="5">
    <source>
        <dbReference type="ARBA" id="ARBA00022840"/>
    </source>
</evidence>
<keyword evidence="3" id="KW-0235">DNA replication</keyword>
<dbReference type="Proteomes" id="UP000594262">
    <property type="component" value="Unplaced"/>
</dbReference>
<evidence type="ECO:0000256" key="2">
    <source>
        <dbReference type="ARBA" id="ARBA00022598"/>
    </source>
</evidence>
<evidence type="ECO:0000256" key="1">
    <source>
        <dbReference type="ARBA" id="ARBA00007572"/>
    </source>
</evidence>
<name>A0A7M5XHA9_9CNID</name>
<comment type="similarity">
    <text evidence="1">Belongs to the ATP-dependent DNA ligase family.</text>
</comment>
<keyword evidence="9" id="KW-1185">Reference proteome</keyword>
<dbReference type="AlphaFoldDB" id="A0A7M5XHA9"/>
<dbReference type="GO" id="GO:1903461">
    <property type="term" value="P:Okazaki fragment processing involved in mitotic DNA replication"/>
    <property type="evidence" value="ECO:0007669"/>
    <property type="project" value="TreeGrafter"/>
</dbReference>
<dbReference type="InterPro" id="IPR012340">
    <property type="entry name" value="NA-bd_OB-fold"/>
</dbReference>
<evidence type="ECO:0000256" key="6">
    <source>
        <dbReference type="SAM" id="MobiDB-lite"/>
    </source>
</evidence>
<dbReference type="GO" id="GO:0005524">
    <property type="term" value="F:ATP binding"/>
    <property type="evidence" value="ECO:0007669"/>
    <property type="project" value="UniProtKB-KW"/>
</dbReference>
<dbReference type="GO" id="GO:0006310">
    <property type="term" value="P:DNA recombination"/>
    <property type="evidence" value="ECO:0007669"/>
    <property type="project" value="InterPro"/>
</dbReference>
<dbReference type="PROSITE" id="PS50160">
    <property type="entry name" value="DNA_LIGASE_A3"/>
    <property type="match status" value="1"/>
</dbReference>
<evidence type="ECO:0000256" key="4">
    <source>
        <dbReference type="ARBA" id="ARBA00022741"/>
    </source>
</evidence>
<evidence type="ECO:0000313" key="8">
    <source>
        <dbReference type="EnsemblMetazoa" id="CLYHEMP023286.1"/>
    </source>
</evidence>
<feature type="compositionally biased region" description="Polar residues" evidence="6">
    <location>
        <begin position="147"/>
        <end position="169"/>
    </location>
</feature>
<evidence type="ECO:0000256" key="3">
    <source>
        <dbReference type="ARBA" id="ARBA00022705"/>
    </source>
</evidence>
<dbReference type="OrthoDB" id="206088at2759"/>
<reference evidence="8" key="1">
    <citation type="submission" date="2021-01" db="UniProtKB">
        <authorList>
            <consortium name="EnsemblMetazoa"/>
        </authorList>
    </citation>
    <scope>IDENTIFICATION</scope>
</reference>
<dbReference type="CDD" id="cd07969">
    <property type="entry name" value="OBF_DNA_ligase_I"/>
    <property type="match status" value="1"/>
</dbReference>
<feature type="region of interest" description="Disordered" evidence="6">
    <location>
        <begin position="147"/>
        <end position="177"/>
    </location>
</feature>
<keyword evidence="5" id="KW-0067">ATP-binding</keyword>
<protein>
    <recommendedName>
        <fullName evidence="7">ATP-dependent DNA ligase family profile domain-containing protein</fullName>
    </recommendedName>
</protein>
<dbReference type="InterPro" id="IPR012309">
    <property type="entry name" value="DNA_ligase_ATP-dep_C"/>
</dbReference>
<keyword evidence="2" id="KW-0436">Ligase</keyword>
<dbReference type="FunFam" id="2.40.50.140:FF:000062">
    <property type="entry name" value="DNA ligase"/>
    <property type="match status" value="1"/>
</dbReference>
<dbReference type="InterPro" id="IPR012310">
    <property type="entry name" value="DNA_ligase_ATP-dep_cent"/>
</dbReference>
<dbReference type="Pfam" id="PF04679">
    <property type="entry name" value="DNA_ligase_A_C"/>
    <property type="match status" value="1"/>
</dbReference>
<dbReference type="GO" id="GO:0006281">
    <property type="term" value="P:DNA repair"/>
    <property type="evidence" value="ECO:0007669"/>
    <property type="project" value="InterPro"/>
</dbReference>
<dbReference type="Gene3D" id="2.40.50.140">
    <property type="entry name" value="Nucleic acid-binding proteins"/>
    <property type="match status" value="1"/>
</dbReference>
<sequence length="177" mass="20245">RFQLKKDYLEGVGDTLDLVVIGGFHGSGKRTGKYGGFLLACYDEENEEYQSICKAGTGFSDDDLVKHNEFFKPHIIEKPKAYYRFGESVRPDHWFDAVQVWEVRAADLSISPVHKASVGIVDPVKGISLRFPRFLRIRDDKKPEEATSAQQVAQFYNSQEQIKNQTSDNKVNEEDFY</sequence>
<keyword evidence="4" id="KW-0547">Nucleotide-binding</keyword>
<dbReference type="SUPFAM" id="SSF50249">
    <property type="entry name" value="Nucleic acid-binding proteins"/>
    <property type="match status" value="1"/>
</dbReference>
<dbReference type="GO" id="GO:0003910">
    <property type="term" value="F:DNA ligase (ATP) activity"/>
    <property type="evidence" value="ECO:0007669"/>
    <property type="project" value="InterPro"/>
</dbReference>
<evidence type="ECO:0000259" key="7">
    <source>
        <dbReference type="PROSITE" id="PS50160"/>
    </source>
</evidence>
<dbReference type="EnsemblMetazoa" id="CLYHEMT023286.1">
    <property type="protein sequence ID" value="CLYHEMP023286.1"/>
    <property type="gene ID" value="CLYHEMG023286"/>
</dbReference>
<dbReference type="PANTHER" id="PTHR45674">
    <property type="entry name" value="DNA LIGASE 1/3 FAMILY MEMBER"/>
    <property type="match status" value="1"/>
</dbReference>
<dbReference type="GO" id="GO:0005739">
    <property type="term" value="C:mitochondrion"/>
    <property type="evidence" value="ECO:0007669"/>
    <property type="project" value="TreeGrafter"/>
</dbReference>
<feature type="domain" description="ATP-dependent DNA ligase family profile" evidence="7">
    <location>
        <begin position="1"/>
        <end position="43"/>
    </location>
</feature>
<proteinExistence type="inferred from homology"/>
<dbReference type="GO" id="GO:0005634">
    <property type="term" value="C:nucleus"/>
    <property type="evidence" value="ECO:0007669"/>
    <property type="project" value="TreeGrafter"/>
</dbReference>
<dbReference type="PANTHER" id="PTHR45674:SF4">
    <property type="entry name" value="DNA LIGASE 1"/>
    <property type="match status" value="1"/>
</dbReference>
<dbReference type="InterPro" id="IPR050191">
    <property type="entry name" value="ATP-dep_DNA_ligase"/>
</dbReference>
<accession>A0A7M5XHA9</accession>
<evidence type="ECO:0000313" key="9">
    <source>
        <dbReference type="Proteomes" id="UP000594262"/>
    </source>
</evidence>